<organism evidence="1 2">
    <name type="scientific">Artomyces pyxidatus</name>
    <dbReference type="NCBI Taxonomy" id="48021"/>
    <lineage>
        <taxon>Eukaryota</taxon>
        <taxon>Fungi</taxon>
        <taxon>Dikarya</taxon>
        <taxon>Basidiomycota</taxon>
        <taxon>Agaricomycotina</taxon>
        <taxon>Agaricomycetes</taxon>
        <taxon>Russulales</taxon>
        <taxon>Auriscalpiaceae</taxon>
        <taxon>Artomyces</taxon>
    </lineage>
</organism>
<feature type="non-terminal residue" evidence="1">
    <location>
        <position position="1"/>
    </location>
</feature>
<sequence length="98" mass="11196">ALLDSGAEGIVMHPDYAKSHNLAIKELAKPYPVCNIDNKSLKLKLSLLEKLQMRYSYHEEIAEFFLANIGLFDIILGTDWLEAHNPEINWVTHEVDMT</sequence>
<name>A0ACB8SVI5_9AGAM</name>
<dbReference type="EMBL" id="MU277218">
    <property type="protein sequence ID" value="KAI0060484.1"/>
    <property type="molecule type" value="Genomic_DNA"/>
</dbReference>
<accession>A0ACB8SVI5</accession>
<comment type="caution">
    <text evidence="1">The sequence shown here is derived from an EMBL/GenBank/DDBJ whole genome shotgun (WGS) entry which is preliminary data.</text>
</comment>
<gene>
    <name evidence="1" type="ORF">BV25DRAFT_1790831</name>
</gene>
<dbReference type="Proteomes" id="UP000814140">
    <property type="component" value="Unassembled WGS sequence"/>
</dbReference>
<reference evidence="1" key="2">
    <citation type="journal article" date="2022" name="New Phytol.">
        <title>Evolutionary transition to the ectomycorrhizal habit in the genomes of a hyperdiverse lineage of mushroom-forming fungi.</title>
        <authorList>
            <person name="Looney B."/>
            <person name="Miyauchi S."/>
            <person name="Morin E."/>
            <person name="Drula E."/>
            <person name="Courty P.E."/>
            <person name="Kohler A."/>
            <person name="Kuo A."/>
            <person name="LaButti K."/>
            <person name="Pangilinan J."/>
            <person name="Lipzen A."/>
            <person name="Riley R."/>
            <person name="Andreopoulos W."/>
            <person name="He G."/>
            <person name="Johnson J."/>
            <person name="Nolan M."/>
            <person name="Tritt A."/>
            <person name="Barry K.W."/>
            <person name="Grigoriev I.V."/>
            <person name="Nagy L.G."/>
            <person name="Hibbett D."/>
            <person name="Henrissat B."/>
            <person name="Matheny P.B."/>
            <person name="Labbe J."/>
            <person name="Martin F.M."/>
        </authorList>
    </citation>
    <scope>NUCLEOTIDE SEQUENCE</scope>
    <source>
        <strain evidence="1">HHB10654</strain>
    </source>
</reference>
<evidence type="ECO:0000313" key="2">
    <source>
        <dbReference type="Proteomes" id="UP000814140"/>
    </source>
</evidence>
<evidence type="ECO:0000313" key="1">
    <source>
        <dbReference type="EMBL" id="KAI0060484.1"/>
    </source>
</evidence>
<keyword evidence="2" id="KW-1185">Reference proteome</keyword>
<reference evidence="1" key="1">
    <citation type="submission" date="2021-03" db="EMBL/GenBank/DDBJ databases">
        <authorList>
            <consortium name="DOE Joint Genome Institute"/>
            <person name="Ahrendt S."/>
            <person name="Looney B.P."/>
            <person name="Miyauchi S."/>
            <person name="Morin E."/>
            <person name="Drula E."/>
            <person name="Courty P.E."/>
            <person name="Chicoki N."/>
            <person name="Fauchery L."/>
            <person name="Kohler A."/>
            <person name="Kuo A."/>
            <person name="Labutti K."/>
            <person name="Pangilinan J."/>
            <person name="Lipzen A."/>
            <person name="Riley R."/>
            <person name="Andreopoulos W."/>
            <person name="He G."/>
            <person name="Johnson J."/>
            <person name="Barry K.W."/>
            <person name="Grigoriev I.V."/>
            <person name="Nagy L."/>
            <person name="Hibbett D."/>
            <person name="Henrissat B."/>
            <person name="Matheny P.B."/>
            <person name="Labbe J."/>
            <person name="Martin F."/>
        </authorList>
    </citation>
    <scope>NUCLEOTIDE SEQUENCE</scope>
    <source>
        <strain evidence="1">HHB10654</strain>
    </source>
</reference>
<feature type="non-terminal residue" evidence="1">
    <location>
        <position position="98"/>
    </location>
</feature>
<proteinExistence type="predicted"/>
<protein>
    <submittedName>
        <fullName evidence="1">Uncharacterized protein</fullName>
    </submittedName>
</protein>